<dbReference type="PATRIC" id="fig|1502723.3.peg.5493"/>
<dbReference type="CDD" id="cd00293">
    <property type="entry name" value="USP-like"/>
    <property type="match status" value="1"/>
</dbReference>
<dbReference type="InterPro" id="IPR006015">
    <property type="entry name" value="Universal_stress_UspA"/>
</dbReference>
<feature type="domain" description="UspA" evidence="2">
    <location>
        <begin position="28"/>
        <end position="164"/>
    </location>
</feature>
<reference evidence="3 4" key="2">
    <citation type="journal article" date="2016" name="Genome Announc.">
        <title>Permanent Draft Genome Sequences for Two Variants of Frankia sp. Strain CpI1, the First Frankia Strain Isolated from Root Nodules of Comptonia peregrina.</title>
        <authorList>
            <person name="Oshone R."/>
            <person name="Hurst S.G.IV."/>
            <person name="Abebe-Akele F."/>
            <person name="Simpson S."/>
            <person name="Morris K."/>
            <person name="Thomas W.K."/>
            <person name="Tisa L.S."/>
        </authorList>
    </citation>
    <scope>NUCLEOTIDE SEQUENCE [LARGE SCALE GENOMIC DNA]</scope>
    <source>
        <strain evidence="4">CpI1-S</strain>
    </source>
</reference>
<reference evidence="4" key="1">
    <citation type="submission" date="2015-02" db="EMBL/GenBank/DDBJ databases">
        <title>Draft Genome of Frankia sp. CpI1-S.</title>
        <authorList>
            <person name="Oshone R.T."/>
            <person name="Ngom M."/>
            <person name="Ghodhbane-Gtari F."/>
            <person name="Gtari M."/>
            <person name="Morris K."/>
            <person name="Thomas K."/>
            <person name="Sen A."/>
            <person name="Tisa L.S."/>
        </authorList>
    </citation>
    <scope>NUCLEOTIDE SEQUENCE [LARGE SCALE GENOMIC DNA]</scope>
    <source>
        <strain evidence="4">CpI1-S</strain>
    </source>
</reference>
<evidence type="ECO:0000259" key="2">
    <source>
        <dbReference type="Pfam" id="PF00582"/>
    </source>
</evidence>
<dbReference type="InterPro" id="IPR006016">
    <property type="entry name" value="UspA"/>
</dbReference>
<dbReference type="Gene3D" id="3.40.50.620">
    <property type="entry name" value="HUPs"/>
    <property type="match status" value="1"/>
</dbReference>
<dbReference type="Pfam" id="PF00582">
    <property type="entry name" value="Usp"/>
    <property type="match status" value="1"/>
</dbReference>
<evidence type="ECO:0000313" key="4">
    <source>
        <dbReference type="Proteomes" id="UP000032545"/>
    </source>
</evidence>
<organism evidence="3 4">
    <name type="scientific">Frankia torreyi</name>
    <dbReference type="NCBI Taxonomy" id="1856"/>
    <lineage>
        <taxon>Bacteria</taxon>
        <taxon>Bacillati</taxon>
        <taxon>Actinomycetota</taxon>
        <taxon>Actinomycetes</taxon>
        <taxon>Frankiales</taxon>
        <taxon>Frankiaceae</taxon>
        <taxon>Frankia</taxon>
    </lineage>
</organism>
<gene>
    <name evidence="3" type="ORF">FF36_05272</name>
</gene>
<evidence type="ECO:0000313" key="3">
    <source>
        <dbReference type="EMBL" id="KJE20440.1"/>
    </source>
</evidence>
<comment type="similarity">
    <text evidence="1">Belongs to the universal stress protein A family.</text>
</comment>
<protein>
    <submittedName>
        <fullName evidence="3">Universal stress protein UspA-like protein</fullName>
    </submittedName>
</protein>
<keyword evidence="4" id="KW-1185">Reference proteome</keyword>
<sequence>MGPSVMTVEDFGPAWQPGRFELGTDGPRAILAGVDGSRTAMRAAAFAAGLARRQTSRLVVVYVASPSVWAALSPAPAGEAVQQVIDSIADEVRSSIQERSEELGVPIRFLVRAGDPFDGIKRSATEVQADMVVVGASESAGHRLIGSLASRLVRSGLWPVTVVP</sequence>
<dbReference type="PANTHER" id="PTHR46268">
    <property type="entry name" value="STRESS RESPONSE PROTEIN NHAX"/>
    <property type="match status" value="1"/>
</dbReference>
<dbReference type="InterPro" id="IPR014729">
    <property type="entry name" value="Rossmann-like_a/b/a_fold"/>
</dbReference>
<name>A0A0D8B8K9_9ACTN</name>
<dbReference type="EMBL" id="JYFN01000060">
    <property type="protein sequence ID" value="KJE20440.1"/>
    <property type="molecule type" value="Genomic_DNA"/>
</dbReference>
<evidence type="ECO:0000256" key="1">
    <source>
        <dbReference type="ARBA" id="ARBA00008791"/>
    </source>
</evidence>
<proteinExistence type="inferred from homology"/>
<dbReference type="Proteomes" id="UP000032545">
    <property type="component" value="Unassembled WGS sequence"/>
</dbReference>
<dbReference type="PRINTS" id="PR01438">
    <property type="entry name" value="UNVRSLSTRESS"/>
</dbReference>
<dbReference type="AlphaFoldDB" id="A0A0D8B8K9"/>
<dbReference type="SUPFAM" id="SSF52402">
    <property type="entry name" value="Adenine nucleotide alpha hydrolases-like"/>
    <property type="match status" value="1"/>
</dbReference>
<dbReference type="PANTHER" id="PTHR46268:SF6">
    <property type="entry name" value="UNIVERSAL STRESS PROTEIN UP12"/>
    <property type="match status" value="1"/>
</dbReference>
<comment type="caution">
    <text evidence="3">The sequence shown here is derived from an EMBL/GenBank/DDBJ whole genome shotgun (WGS) entry which is preliminary data.</text>
</comment>
<accession>A0A0D8B8K9</accession>